<dbReference type="eggNOG" id="COG0501">
    <property type="taxonomic scope" value="Bacteria"/>
</dbReference>
<feature type="domain" description="Peptidase M48" evidence="9">
    <location>
        <begin position="106"/>
        <end position="178"/>
    </location>
</feature>
<dbReference type="InterPro" id="IPR052173">
    <property type="entry name" value="Beta-lactam_resp_regulator"/>
</dbReference>
<dbReference type="GO" id="GO:0004222">
    <property type="term" value="F:metalloendopeptidase activity"/>
    <property type="evidence" value="ECO:0007669"/>
    <property type="project" value="InterPro"/>
</dbReference>
<dbReference type="HOGENOM" id="CLU_056335_1_0_11"/>
<dbReference type="Proteomes" id="UP000006666">
    <property type="component" value="Chromosome"/>
</dbReference>
<dbReference type="Gene3D" id="3.30.2010.10">
    <property type="entry name" value="Metalloproteases ('zincins'), catalytic domain"/>
    <property type="match status" value="1"/>
</dbReference>
<accession>C7NJE3</accession>
<evidence type="ECO:0000256" key="2">
    <source>
        <dbReference type="ARBA" id="ARBA00022723"/>
    </source>
</evidence>
<keyword evidence="3 6" id="KW-0378">Hydrolase</keyword>
<comment type="similarity">
    <text evidence="6">Belongs to the peptidase M48 family.</text>
</comment>
<dbReference type="GO" id="GO:0006508">
    <property type="term" value="P:proteolysis"/>
    <property type="evidence" value="ECO:0007669"/>
    <property type="project" value="UniProtKB-KW"/>
</dbReference>
<name>C7NJE3_KYTSD</name>
<dbReference type="PANTHER" id="PTHR34978:SF3">
    <property type="entry name" value="SLR0241 PROTEIN"/>
    <property type="match status" value="1"/>
</dbReference>
<keyword evidence="8" id="KW-1133">Transmembrane helix</keyword>
<keyword evidence="8" id="KW-0812">Transmembrane</keyword>
<dbReference type="RefSeq" id="WP_012801692.1">
    <property type="nucleotide sequence ID" value="NC_013169.1"/>
</dbReference>
<keyword evidence="5 6" id="KW-0482">Metalloprotease</keyword>
<dbReference type="KEGG" id="kse:Ksed_01850"/>
<dbReference type="CDD" id="cd07326">
    <property type="entry name" value="M56_BlaR1_MecR1_like"/>
    <property type="match status" value="1"/>
</dbReference>
<dbReference type="InterPro" id="IPR001915">
    <property type="entry name" value="Peptidase_M48"/>
</dbReference>
<keyword evidence="2" id="KW-0479">Metal-binding</keyword>
<keyword evidence="1 6" id="KW-0645">Protease</keyword>
<evidence type="ECO:0000256" key="3">
    <source>
        <dbReference type="ARBA" id="ARBA00022801"/>
    </source>
</evidence>
<feature type="transmembrane region" description="Helical" evidence="8">
    <location>
        <begin position="6"/>
        <end position="25"/>
    </location>
</feature>
<evidence type="ECO:0000313" key="10">
    <source>
        <dbReference type="EMBL" id="ACV05273.1"/>
    </source>
</evidence>
<proteinExistence type="inferred from homology"/>
<evidence type="ECO:0000256" key="6">
    <source>
        <dbReference type="RuleBase" id="RU003983"/>
    </source>
</evidence>
<evidence type="ECO:0000313" key="11">
    <source>
        <dbReference type="Proteomes" id="UP000006666"/>
    </source>
</evidence>
<evidence type="ECO:0000256" key="8">
    <source>
        <dbReference type="SAM" id="Phobius"/>
    </source>
</evidence>
<gene>
    <name evidence="10" type="ordered locus">Ksed_01850</name>
</gene>
<keyword evidence="11" id="KW-1185">Reference proteome</keyword>
<comment type="cofactor">
    <cofactor evidence="6">
        <name>Zn(2+)</name>
        <dbReference type="ChEBI" id="CHEBI:29105"/>
    </cofactor>
    <text evidence="6">Binds 1 zinc ion per subunit.</text>
</comment>
<feature type="transmembrane region" description="Helical" evidence="8">
    <location>
        <begin position="37"/>
        <end position="59"/>
    </location>
</feature>
<keyword evidence="4 6" id="KW-0862">Zinc</keyword>
<organism evidence="10 11">
    <name type="scientific">Kytococcus sedentarius (strain ATCC 14392 / DSM 20547 / JCM 11482 / CCUG 33030 / NBRC 15357 / NCTC 11040 / CCM 314 / 541)</name>
    <name type="common">Micrococcus sedentarius</name>
    <dbReference type="NCBI Taxonomy" id="478801"/>
    <lineage>
        <taxon>Bacteria</taxon>
        <taxon>Bacillati</taxon>
        <taxon>Actinomycetota</taxon>
        <taxon>Actinomycetes</taxon>
        <taxon>Micrococcales</taxon>
        <taxon>Kytococcaceae</taxon>
        <taxon>Kytococcus</taxon>
    </lineage>
</organism>
<evidence type="ECO:0000256" key="7">
    <source>
        <dbReference type="SAM" id="MobiDB-lite"/>
    </source>
</evidence>
<evidence type="ECO:0000256" key="1">
    <source>
        <dbReference type="ARBA" id="ARBA00022670"/>
    </source>
</evidence>
<feature type="transmembrane region" description="Helical" evidence="8">
    <location>
        <begin position="303"/>
        <end position="326"/>
    </location>
</feature>
<keyword evidence="8" id="KW-0472">Membrane</keyword>
<dbReference type="STRING" id="478801.Ksed_01850"/>
<sequence>MSPTLVLAVLAVLLTLGTPALLPLLPGLRRTPAAGLLLWQGCAVGGFSAIVLLPVVAAHEFGGLFTANDTVHPWLVAAAAALSVALIARLLLAAHTVGTDLRTLRRRHQEAVDLLDPRHREGDRLRVIDSPSPVAWCLPGRRARIVMSRAALEDLSVEELHGVYLHERAHLRHRHDLVVEFFTVMDAAVPRALRHPRALAEVGLMVELLADRAAAREVGPVTMGRALAHLGAGRALGRGRGPGQARDDDPCDGDDRGRGAGSVATRAPSPSAGVALTAGGHLRATVVRVTALQEARRPHRAQAALVTTAAVVAALGPGAVAVTAAVTGA</sequence>
<protein>
    <submittedName>
        <fullName evidence="10">Zn-dependent protease with chaperone function</fullName>
    </submittedName>
</protein>
<evidence type="ECO:0000256" key="4">
    <source>
        <dbReference type="ARBA" id="ARBA00022833"/>
    </source>
</evidence>
<feature type="compositionally biased region" description="Basic and acidic residues" evidence="7">
    <location>
        <begin position="245"/>
        <end position="258"/>
    </location>
</feature>
<reference evidence="10 11" key="1">
    <citation type="journal article" date="2009" name="Stand. Genomic Sci.">
        <title>Complete genome sequence of Kytococcus sedentarius type strain (541).</title>
        <authorList>
            <person name="Sims D."/>
            <person name="Brettin T."/>
            <person name="Detter J.C."/>
            <person name="Han C."/>
            <person name="Lapidus A."/>
            <person name="Copeland A."/>
            <person name="Glavina Del Rio T."/>
            <person name="Nolan M."/>
            <person name="Chen F."/>
            <person name="Lucas S."/>
            <person name="Tice H."/>
            <person name="Cheng J.F."/>
            <person name="Bruce D."/>
            <person name="Goodwin L."/>
            <person name="Pitluck S."/>
            <person name="Ovchinnikova G."/>
            <person name="Pati A."/>
            <person name="Ivanova N."/>
            <person name="Mavrommatis K."/>
            <person name="Chen A."/>
            <person name="Palaniappan K."/>
            <person name="D'haeseleer P."/>
            <person name="Chain P."/>
            <person name="Bristow J."/>
            <person name="Eisen J.A."/>
            <person name="Markowitz V."/>
            <person name="Hugenholtz P."/>
            <person name="Schneider S."/>
            <person name="Goker M."/>
            <person name="Pukall R."/>
            <person name="Kyrpides N.C."/>
            <person name="Klenk H.P."/>
        </authorList>
    </citation>
    <scope>NUCLEOTIDE SEQUENCE [LARGE SCALE GENOMIC DNA]</scope>
    <source>
        <strain evidence="11">ATCC 14392 / DSM 20547 / JCM 11482 / CCUG 33030 / NBRC 15357 / NCTC 11040 / CCM 314 / 541</strain>
    </source>
</reference>
<dbReference type="PANTHER" id="PTHR34978">
    <property type="entry name" value="POSSIBLE SENSOR-TRANSDUCER PROTEIN BLAR"/>
    <property type="match status" value="1"/>
</dbReference>
<dbReference type="GO" id="GO:0046872">
    <property type="term" value="F:metal ion binding"/>
    <property type="evidence" value="ECO:0007669"/>
    <property type="project" value="UniProtKB-KW"/>
</dbReference>
<dbReference type="Pfam" id="PF01435">
    <property type="entry name" value="Peptidase_M48"/>
    <property type="match status" value="1"/>
</dbReference>
<dbReference type="EMBL" id="CP001686">
    <property type="protein sequence ID" value="ACV05273.1"/>
    <property type="molecule type" value="Genomic_DNA"/>
</dbReference>
<evidence type="ECO:0000259" key="9">
    <source>
        <dbReference type="Pfam" id="PF01435"/>
    </source>
</evidence>
<feature type="transmembrane region" description="Helical" evidence="8">
    <location>
        <begin position="71"/>
        <end position="92"/>
    </location>
</feature>
<evidence type="ECO:0000256" key="5">
    <source>
        <dbReference type="ARBA" id="ARBA00023049"/>
    </source>
</evidence>
<dbReference type="AlphaFoldDB" id="C7NJE3"/>
<feature type="region of interest" description="Disordered" evidence="7">
    <location>
        <begin position="234"/>
        <end position="275"/>
    </location>
</feature>